<feature type="region of interest" description="Disordered" evidence="1">
    <location>
        <begin position="1"/>
        <end position="24"/>
    </location>
</feature>
<proteinExistence type="predicted"/>
<dbReference type="Proteomes" id="UP000299102">
    <property type="component" value="Unassembled WGS sequence"/>
</dbReference>
<dbReference type="AlphaFoldDB" id="A0A4C1YMU2"/>
<reference evidence="2 3" key="1">
    <citation type="journal article" date="2019" name="Commun. Biol.">
        <title>The bagworm genome reveals a unique fibroin gene that provides high tensile strength.</title>
        <authorList>
            <person name="Kono N."/>
            <person name="Nakamura H."/>
            <person name="Ohtoshi R."/>
            <person name="Tomita M."/>
            <person name="Numata K."/>
            <person name="Arakawa K."/>
        </authorList>
    </citation>
    <scope>NUCLEOTIDE SEQUENCE [LARGE SCALE GENOMIC DNA]</scope>
</reference>
<organism evidence="2 3">
    <name type="scientific">Eumeta variegata</name>
    <name type="common">Bagworm moth</name>
    <name type="synonym">Eumeta japonica</name>
    <dbReference type="NCBI Taxonomy" id="151549"/>
    <lineage>
        <taxon>Eukaryota</taxon>
        <taxon>Metazoa</taxon>
        <taxon>Ecdysozoa</taxon>
        <taxon>Arthropoda</taxon>
        <taxon>Hexapoda</taxon>
        <taxon>Insecta</taxon>
        <taxon>Pterygota</taxon>
        <taxon>Neoptera</taxon>
        <taxon>Endopterygota</taxon>
        <taxon>Lepidoptera</taxon>
        <taxon>Glossata</taxon>
        <taxon>Ditrysia</taxon>
        <taxon>Tineoidea</taxon>
        <taxon>Psychidae</taxon>
        <taxon>Oiketicinae</taxon>
        <taxon>Eumeta</taxon>
    </lineage>
</organism>
<evidence type="ECO:0000313" key="3">
    <source>
        <dbReference type="Proteomes" id="UP000299102"/>
    </source>
</evidence>
<name>A0A4C1YMU2_EUMVA</name>
<evidence type="ECO:0000256" key="1">
    <source>
        <dbReference type="SAM" id="MobiDB-lite"/>
    </source>
</evidence>
<comment type="caution">
    <text evidence="2">The sequence shown here is derived from an EMBL/GenBank/DDBJ whole genome shotgun (WGS) entry which is preliminary data.</text>
</comment>
<evidence type="ECO:0000313" key="2">
    <source>
        <dbReference type="EMBL" id="GBP75665.1"/>
    </source>
</evidence>
<protein>
    <submittedName>
        <fullName evidence="2">Uncharacterized protein</fullName>
    </submittedName>
</protein>
<sequence length="97" mass="10685">MSIAAWSAGVARREGGRRPLAAPTPWVGSRRAHEIPRRFSSARGKAFNVDVVSPRMNGVLIRTWTRALAGPRRQNAPSNKKLRLSHGETSALPLMLF</sequence>
<gene>
    <name evidence="2" type="ORF">EVAR_55879_1</name>
</gene>
<dbReference type="EMBL" id="BGZK01001257">
    <property type="protein sequence ID" value="GBP75665.1"/>
    <property type="molecule type" value="Genomic_DNA"/>
</dbReference>
<accession>A0A4C1YMU2</accession>
<keyword evidence="3" id="KW-1185">Reference proteome</keyword>